<reference evidence="2" key="1">
    <citation type="submission" date="2020-01" db="EMBL/GenBank/DDBJ databases">
        <title>Genome sequence of Kobresia littledalei, the first chromosome-level genome in the family Cyperaceae.</title>
        <authorList>
            <person name="Qu G."/>
        </authorList>
    </citation>
    <scope>NUCLEOTIDE SEQUENCE</scope>
    <source>
        <strain evidence="2">C.B.Clarke</strain>
        <tissue evidence="2">Leaf</tissue>
    </source>
</reference>
<evidence type="ECO:0000313" key="2">
    <source>
        <dbReference type="EMBL" id="KAF3338871.1"/>
    </source>
</evidence>
<evidence type="ECO:0000256" key="1">
    <source>
        <dbReference type="SAM" id="MobiDB-lite"/>
    </source>
</evidence>
<dbReference type="OrthoDB" id="1911656at2759"/>
<dbReference type="PANTHER" id="PTHR46702:SF1">
    <property type="entry name" value="DUF1666 FAMILY PROTEIN (DUF1666)"/>
    <property type="match status" value="1"/>
</dbReference>
<feature type="region of interest" description="Disordered" evidence="1">
    <location>
        <begin position="1"/>
        <end position="67"/>
    </location>
</feature>
<protein>
    <submittedName>
        <fullName evidence="2">Uncharacterized protein</fullName>
    </submittedName>
</protein>
<feature type="region of interest" description="Disordered" evidence="1">
    <location>
        <begin position="191"/>
        <end position="213"/>
    </location>
</feature>
<feature type="compositionally biased region" description="Acidic residues" evidence="1">
    <location>
        <begin position="49"/>
        <end position="67"/>
    </location>
</feature>
<name>A0A833RN34_9POAL</name>
<sequence>MDLFKIARFKKAPKTPTKQNVNSNPNPNGTENEIETHNTITTPAMQSNDIEEEEEEHDEDEEEDDFITNEVQRRLKELSKNKFMVAIPEVAGEAGEDDPEAEDEEESSSGTARDKDWLDSADFGFGLEGLNAWLCGFDSLYDKYCQRMLFFDRTIAQLLHQDQGSLNIPRKSPRSSSSANKLASTLRNLSFKRRDQSEDTNPQPDQLDSQPDPYQTLETAYVAQLSLSWEALHCQYAHLKLKISSQPDSCISYSHAAQAFQQFQVLLQRFIETEPFEPGSRVDIYTRSRAHLSKLLQVPNFQGLDREDRARDESEPAVVATDLVKVLEESILTFRLFLKKDKTKSGVLLGAHSTAGSSLHQVQASLDKKEMRVKELFKKKKGWKSKTWPGSSEEVELVFALIDIKVVARVLRMPQLSKEQLLWCEEKMSKIDLSRDSSKLRRDVSPILFPC</sequence>
<feature type="compositionally biased region" description="Acidic residues" evidence="1">
    <location>
        <begin position="94"/>
        <end position="107"/>
    </location>
</feature>
<organism evidence="2 3">
    <name type="scientific">Carex littledalei</name>
    <dbReference type="NCBI Taxonomy" id="544730"/>
    <lineage>
        <taxon>Eukaryota</taxon>
        <taxon>Viridiplantae</taxon>
        <taxon>Streptophyta</taxon>
        <taxon>Embryophyta</taxon>
        <taxon>Tracheophyta</taxon>
        <taxon>Spermatophyta</taxon>
        <taxon>Magnoliopsida</taxon>
        <taxon>Liliopsida</taxon>
        <taxon>Poales</taxon>
        <taxon>Cyperaceae</taxon>
        <taxon>Cyperoideae</taxon>
        <taxon>Cariceae</taxon>
        <taxon>Carex</taxon>
        <taxon>Carex subgen. Euthyceras</taxon>
    </lineage>
</organism>
<keyword evidence="3" id="KW-1185">Reference proteome</keyword>
<dbReference type="Proteomes" id="UP000623129">
    <property type="component" value="Unassembled WGS sequence"/>
</dbReference>
<evidence type="ECO:0000313" key="3">
    <source>
        <dbReference type="Proteomes" id="UP000623129"/>
    </source>
</evidence>
<feature type="region of interest" description="Disordered" evidence="1">
    <location>
        <begin position="89"/>
        <end position="117"/>
    </location>
</feature>
<dbReference type="Pfam" id="PF07891">
    <property type="entry name" value="DUF1666"/>
    <property type="match status" value="1"/>
</dbReference>
<dbReference type="PANTHER" id="PTHR46702">
    <property type="entry name" value="DNA LIGASE (DUF1666)-RELATED"/>
    <property type="match status" value="1"/>
</dbReference>
<feature type="compositionally biased region" description="Polar residues" evidence="1">
    <location>
        <begin position="16"/>
        <end position="29"/>
    </location>
</feature>
<dbReference type="AlphaFoldDB" id="A0A833RN34"/>
<proteinExistence type="predicted"/>
<dbReference type="EMBL" id="SWLB01000004">
    <property type="protein sequence ID" value="KAF3338871.1"/>
    <property type="molecule type" value="Genomic_DNA"/>
</dbReference>
<dbReference type="InterPro" id="IPR012870">
    <property type="entry name" value="DUF1666"/>
</dbReference>
<feature type="compositionally biased region" description="Low complexity" evidence="1">
    <location>
        <begin position="202"/>
        <end position="213"/>
    </location>
</feature>
<gene>
    <name evidence="2" type="ORF">FCM35_KLT16342</name>
</gene>
<comment type="caution">
    <text evidence="2">The sequence shown here is derived from an EMBL/GenBank/DDBJ whole genome shotgun (WGS) entry which is preliminary data.</text>
</comment>
<accession>A0A833RN34</accession>